<dbReference type="PANTHER" id="PTHR31571:SF1">
    <property type="entry name" value="ALTERED INHERITANCE OF MITOCHONDRIA PROTEIN 6"/>
    <property type="match status" value="1"/>
</dbReference>
<protein>
    <recommendedName>
        <fullName evidence="2">Altered inheritance of mitochondria protein 6</fullName>
    </recommendedName>
</protein>
<organism evidence="4 5">
    <name type="scientific">Piloderma croceum (strain F 1598)</name>
    <dbReference type="NCBI Taxonomy" id="765440"/>
    <lineage>
        <taxon>Eukaryota</taxon>
        <taxon>Fungi</taxon>
        <taxon>Dikarya</taxon>
        <taxon>Basidiomycota</taxon>
        <taxon>Agaricomycotina</taxon>
        <taxon>Agaricomycetes</taxon>
        <taxon>Agaricomycetidae</taxon>
        <taxon>Atheliales</taxon>
        <taxon>Atheliaceae</taxon>
        <taxon>Piloderma</taxon>
    </lineage>
</organism>
<dbReference type="Proteomes" id="UP000054166">
    <property type="component" value="Unassembled WGS sequence"/>
</dbReference>
<evidence type="ECO:0000313" key="5">
    <source>
        <dbReference type="Proteomes" id="UP000054166"/>
    </source>
</evidence>
<evidence type="ECO:0000256" key="3">
    <source>
        <dbReference type="SAM" id="Phobius"/>
    </source>
</evidence>
<evidence type="ECO:0000256" key="2">
    <source>
        <dbReference type="ARBA" id="ARBA00014286"/>
    </source>
</evidence>
<dbReference type="InterPro" id="IPR017946">
    <property type="entry name" value="PLC-like_Pdiesterase_TIM-brl"/>
</dbReference>
<dbReference type="InterPro" id="IPR051236">
    <property type="entry name" value="HAT_RTT109-like"/>
</dbReference>
<keyword evidence="3" id="KW-0812">Transmembrane</keyword>
<evidence type="ECO:0000256" key="1">
    <source>
        <dbReference type="ARBA" id="ARBA00008858"/>
    </source>
</evidence>
<evidence type="ECO:0000313" key="4">
    <source>
        <dbReference type="EMBL" id="KIM90272.1"/>
    </source>
</evidence>
<feature type="transmembrane region" description="Helical" evidence="3">
    <location>
        <begin position="12"/>
        <end position="31"/>
    </location>
</feature>
<dbReference type="OrthoDB" id="4153866at2759"/>
<keyword evidence="5" id="KW-1185">Reference proteome</keyword>
<dbReference type="GO" id="GO:0006629">
    <property type="term" value="P:lipid metabolic process"/>
    <property type="evidence" value="ECO:0007669"/>
    <property type="project" value="InterPro"/>
</dbReference>
<comment type="similarity">
    <text evidence="1">Belongs to the AIM6 family.</text>
</comment>
<dbReference type="SUPFAM" id="SSF51695">
    <property type="entry name" value="PLC-like phosphodiesterases"/>
    <property type="match status" value="1"/>
</dbReference>
<reference evidence="4 5" key="1">
    <citation type="submission" date="2014-04" db="EMBL/GenBank/DDBJ databases">
        <authorList>
            <consortium name="DOE Joint Genome Institute"/>
            <person name="Kuo A."/>
            <person name="Tarkka M."/>
            <person name="Buscot F."/>
            <person name="Kohler A."/>
            <person name="Nagy L.G."/>
            <person name="Floudas D."/>
            <person name="Copeland A."/>
            <person name="Barry K.W."/>
            <person name="Cichocki N."/>
            <person name="Veneault-Fourrey C."/>
            <person name="LaButti K."/>
            <person name="Lindquist E.A."/>
            <person name="Lipzen A."/>
            <person name="Lundell T."/>
            <person name="Morin E."/>
            <person name="Murat C."/>
            <person name="Sun H."/>
            <person name="Tunlid A."/>
            <person name="Henrissat B."/>
            <person name="Grigoriev I.V."/>
            <person name="Hibbett D.S."/>
            <person name="Martin F."/>
            <person name="Nordberg H.P."/>
            <person name="Cantor M.N."/>
            <person name="Hua S.X."/>
        </authorList>
    </citation>
    <scope>NUCLEOTIDE SEQUENCE [LARGE SCALE GENOMIC DNA]</scope>
    <source>
        <strain evidence="4 5">F 1598</strain>
    </source>
</reference>
<keyword evidence="3" id="KW-1133">Transmembrane helix</keyword>
<dbReference type="EMBL" id="KN832973">
    <property type="protein sequence ID" value="KIM90272.1"/>
    <property type="molecule type" value="Genomic_DNA"/>
</dbReference>
<keyword evidence="3" id="KW-0472">Membrane</keyword>
<dbReference type="GO" id="GO:0008081">
    <property type="term" value="F:phosphoric diester hydrolase activity"/>
    <property type="evidence" value="ECO:0007669"/>
    <property type="project" value="InterPro"/>
</dbReference>
<accession>A0A0C3CKS0</accession>
<gene>
    <name evidence="4" type="ORF">PILCRDRAFT_766014</name>
</gene>
<dbReference type="InParanoid" id="A0A0C3CKS0"/>
<reference evidence="5" key="2">
    <citation type="submission" date="2015-01" db="EMBL/GenBank/DDBJ databases">
        <title>Evolutionary Origins and Diversification of the Mycorrhizal Mutualists.</title>
        <authorList>
            <consortium name="DOE Joint Genome Institute"/>
            <consortium name="Mycorrhizal Genomics Consortium"/>
            <person name="Kohler A."/>
            <person name="Kuo A."/>
            <person name="Nagy L.G."/>
            <person name="Floudas D."/>
            <person name="Copeland A."/>
            <person name="Barry K.W."/>
            <person name="Cichocki N."/>
            <person name="Veneault-Fourrey C."/>
            <person name="LaButti K."/>
            <person name="Lindquist E.A."/>
            <person name="Lipzen A."/>
            <person name="Lundell T."/>
            <person name="Morin E."/>
            <person name="Murat C."/>
            <person name="Riley R."/>
            <person name="Ohm R."/>
            <person name="Sun H."/>
            <person name="Tunlid A."/>
            <person name="Henrissat B."/>
            <person name="Grigoriev I.V."/>
            <person name="Hibbett D.S."/>
            <person name="Martin F."/>
        </authorList>
    </citation>
    <scope>NUCLEOTIDE SEQUENCE [LARGE SCALE GENOMIC DNA]</scope>
    <source>
        <strain evidence="5">F 1598</strain>
    </source>
</reference>
<dbReference type="HOGENOM" id="CLU_031561_1_0_1"/>
<sequence length="328" mass="36470">MAQTRLRRRSAIPWVFATALFLSFWAIFFHAPAGEHSSDNNLLFYFASADSPLKASSVPLTAGVVPKRFHSHNDYEQSIPLFKALSYGAASVEADIYLVNDKLLVGHTENELSPNKTLASLYLDPLVSLIRSANVDRQTGSRRGVFETAPFTPLHLLVDIKTDGPSTFAKLYSALEPLRFMGYLSTWDSHMMSTGTYRPSLITVIGTGNTPLESVQALGYDFNTPRDIFLDAPLSALPQDHRNMFNATISPLASVDFGSTVGLGWIAPAIGRKRIRRLVEVAHAKGIQARFWNTPITPTWVRKYIWQILLDEGVDWLNVDDLPGAKDF</sequence>
<name>A0A0C3CKS0_PILCF</name>
<proteinExistence type="inferred from homology"/>
<dbReference type="AlphaFoldDB" id="A0A0C3CKS0"/>
<dbReference type="STRING" id="765440.A0A0C3CKS0"/>
<dbReference type="PANTHER" id="PTHR31571">
    <property type="entry name" value="ALTERED INHERITANCE OF MITOCHONDRIA PROTEIN 6"/>
    <property type="match status" value="1"/>
</dbReference>